<dbReference type="EMBL" id="ATIR01000059">
    <property type="protein sequence ID" value="EPI07514.1"/>
    <property type="molecule type" value="Genomic_DNA"/>
</dbReference>
<sequence length="42" mass="4965">MPCENVNCFLDEKYFRLRKNRLRAVNQKALQNSKAGQLLKLL</sequence>
<evidence type="ECO:0000313" key="1">
    <source>
        <dbReference type="EMBL" id="EPI07514.1"/>
    </source>
</evidence>
<comment type="caution">
    <text evidence="1">The sequence shown here is derived from an EMBL/GenBank/DDBJ whole genome shotgun (WGS) entry which is preliminary data.</text>
</comment>
<gene>
    <name evidence="1" type="ORF">D358_01947</name>
</gene>
<organism evidence="1 2">
    <name type="scientific">Enterococcus faecalis RP2S-4</name>
    <dbReference type="NCBI Taxonomy" id="1244145"/>
    <lineage>
        <taxon>Bacteria</taxon>
        <taxon>Bacillati</taxon>
        <taxon>Bacillota</taxon>
        <taxon>Bacilli</taxon>
        <taxon>Lactobacillales</taxon>
        <taxon>Enterococcaceae</taxon>
        <taxon>Enterococcus</taxon>
    </lineage>
</organism>
<protein>
    <submittedName>
        <fullName evidence="1">Uncharacterized protein</fullName>
    </submittedName>
</protein>
<reference evidence="1 2" key="1">
    <citation type="submission" date="2013-06" db="EMBL/GenBank/DDBJ databases">
        <authorList>
            <person name="Weinstock G."/>
            <person name="Sodergren E."/>
            <person name="Lobos E.A."/>
            <person name="Fulton L."/>
            <person name="Fulton R."/>
            <person name="Courtney L."/>
            <person name="Fronick C."/>
            <person name="O'Laughlin M."/>
            <person name="Godfrey J."/>
            <person name="Wilson R.M."/>
            <person name="Miner T."/>
            <person name="Farmer C."/>
            <person name="Delehaunty K."/>
            <person name="Cordes M."/>
            <person name="Minx P."/>
            <person name="Tomlinson C."/>
            <person name="Chen J."/>
            <person name="Wollam A."/>
            <person name="Pepin K.H."/>
            <person name="Bhonagiri V."/>
            <person name="Zhang X."/>
            <person name="Warren W."/>
            <person name="Mitreva M."/>
            <person name="Mardis E.R."/>
            <person name="Wilson R.K."/>
        </authorList>
    </citation>
    <scope>NUCLEOTIDE SEQUENCE [LARGE SCALE GENOMIC DNA]</scope>
    <source>
        <strain evidence="1 2">RP2S-4</strain>
    </source>
</reference>
<evidence type="ECO:0000313" key="2">
    <source>
        <dbReference type="Proteomes" id="UP000015750"/>
    </source>
</evidence>
<name>A0ABC9TK16_ENTFL</name>
<dbReference type="AlphaFoldDB" id="A0ABC9TK16"/>
<dbReference type="Proteomes" id="UP000015750">
    <property type="component" value="Unassembled WGS sequence"/>
</dbReference>
<proteinExistence type="predicted"/>
<accession>A0ABC9TK16</accession>